<feature type="transmembrane region" description="Helical" evidence="8">
    <location>
        <begin position="12"/>
        <end position="35"/>
    </location>
</feature>
<evidence type="ECO:0000313" key="9">
    <source>
        <dbReference type="EMBL" id="KAK8526373.1"/>
    </source>
</evidence>
<keyword evidence="6" id="KW-0408">Iron</keyword>
<accession>A0ABR2CZC3</accession>
<keyword evidence="10" id="KW-1185">Reference proteome</keyword>
<dbReference type="Gene3D" id="1.10.630.10">
    <property type="entry name" value="Cytochrome P450"/>
    <property type="match status" value="1"/>
</dbReference>
<evidence type="ECO:0000256" key="4">
    <source>
        <dbReference type="ARBA" id="ARBA00022723"/>
    </source>
</evidence>
<keyword evidence="3" id="KW-0349">Heme</keyword>
<reference evidence="9 10" key="1">
    <citation type="journal article" date="2024" name="G3 (Bethesda)">
        <title>Genome assembly of Hibiscus sabdariffa L. provides insights into metabolisms of medicinal natural products.</title>
        <authorList>
            <person name="Kim T."/>
        </authorList>
    </citation>
    <scope>NUCLEOTIDE SEQUENCE [LARGE SCALE GENOMIC DNA]</scope>
    <source>
        <strain evidence="9">TK-2024</strain>
        <tissue evidence="9">Old leaves</tissue>
    </source>
</reference>
<evidence type="ECO:0000256" key="1">
    <source>
        <dbReference type="ARBA" id="ARBA00001971"/>
    </source>
</evidence>
<keyword evidence="8" id="KW-0472">Membrane</keyword>
<dbReference type="Proteomes" id="UP001472677">
    <property type="component" value="Unassembled WGS sequence"/>
</dbReference>
<comment type="cofactor">
    <cofactor evidence="1">
        <name>heme</name>
        <dbReference type="ChEBI" id="CHEBI:30413"/>
    </cofactor>
</comment>
<comment type="similarity">
    <text evidence="2">Belongs to the cytochrome P450 family.</text>
</comment>
<keyword evidence="4" id="KW-0479">Metal-binding</keyword>
<evidence type="ECO:0000256" key="5">
    <source>
        <dbReference type="ARBA" id="ARBA00023002"/>
    </source>
</evidence>
<gene>
    <name evidence="9" type="ORF">V6N12_020845</name>
</gene>
<keyword evidence="8" id="KW-1133">Transmembrane helix</keyword>
<keyword evidence="7" id="KW-0503">Monooxygenase</keyword>
<dbReference type="SUPFAM" id="SSF48264">
    <property type="entry name" value="Cytochrome P450"/>
    <property type="match status" value="1"/>
</dbReference>
<proteinExistence type="inferred from homology"/>
<evidence type="ECO:0000256" key="3">
    <source>
        <dbReference type="ARBA" id="ARBA00022617"/>
    </source>
</evidence>
<evidence type="ECO:0000256" key="8">
    <source>
        <dbReference type="SAM" id="Phobius"/>
    </source>
</evidence>
<name>A0ABR2CZC3_9ROSI</name>
<organism evidence="9 10">
    <name type="scientific">Hibiscus sabdariffa</name>
    <name type="common">roselle</name>
    <dbReference type="NCBI Taxonomy" id="183260"/>
    <lineage>
        <taxon>Eukaryota</taxon>
        <taxon>Viridiplantae</taxon>
        <taxon>Streptophyta</taxon>
        <taxon>Embryophyta</taxon>
        <taxon>Tracheophyta</taxon>
        <taxon>Spermatophyta</taxon>
        <taxon>Magnoliopsida</taxon>
        <taxon>eudicotyledons</taxon>
        <taxon>Gunneridae</taxon>
        <taxon>Pentapetalae</taxon>
        <taxon>rosids</taxon>
        <taxon>malvids</taxon>
        <taxon>Malvales</taxon>
        <taxon>Malvaceae</taxon>
        <taxon>Malvoideae</taxon>
        <taxon>Hibiscus</taxon>
    </lineage>
</organism>
<evidence type="ECO:0000256" key="2">
    <source>
        <dbReference type="ARBA" id="ARBA00010617"/>
    </source>
</evidence>
<dbReference type="PANTHER" id="PTHR24296">
    <property type="entry name" value="CYTOCHROME P450"/>
    <property type="match status" value="1"/>
</dbReference>
<dbReference type="InterPro" id="IPR036396">
    <property type="entry name" value="Cyt_P450_sf"/>
</dbReference>
<protein>
    <recommendedName>
        <fullName evidence="11">Cytochrome P450</fullName>
    </recommendedName>
</protein>
<evidence type="ECO:0000313" key="10">
    <source>
        <dbReference type="Proteomes" id="UP001472677"/>
    </source>
</evidence>
<evidence type="ECO:0000256" key="7">
    <source>
        <dbReference type="ARBA" id="ARBA00023033"/>
    </source>
</evidence>
<evidence type="ECO:0000256" key="6">
    <source>
        <dbReference type="ARBA" id="ARBA00023004"/>
    </source>
</evidence>
<sequence length="128" mass="14810">MTTMAEMLKYWVISRLTFWDLSIALLGLFISSCLYERLAKKGPMMWPVLGILPTIVFNRSDLHNWCTRALIKAGGTFHHRGMWMEGAYGIITADPSNVEYMLKTNFNNFPKGSYYKERFRDLLGDGIF</sequence>
<evidence type="ECO:0008006" key="11">
    <source>
        <dbReference type="Google" id="ProtNLM"/>
    </source>
</evidence>
<keyword evidence="5" id="KW-0560">Oxidoreductase</keyword>
<comment type="caution">
    <text evidence="9">The sequence shown here is derived from an EMBL/GenBank/DDBJ whole genome shotgun (WGS) entry which is preliminary data.</text>
</comment>
<dbReference type="EMBL" id="JBBPBM010000039">
    <property type="protein sequence ID" value="KAK8526373.1"/>
    <property type="molecule type" value="Genomic_DNA"/>
</dbReference>
<keyword evidence="8" id="KW-0812">Transmembrane</keyword>